<organism evidence="2 3">
    <name type="scientific">Zygosaccharomyces rouxii</name>
    <dbReference type="NCBI Taxonomy" id="4956"/>
    <lineage>
        <taxon>Eukaryota</taxon>
        <taxon>Fungi</taxon>
        <taxon>Dikarya</taxon>
        <taxon>Ascomycota</taxon>
        <taxon>Saccharomycotina</taxon>
        <taxon>Saccharomycetes</taxon>
        <taxon>Saccharomycetales</taxon>
        <taxon>Saccharomycetaceae</taxon>
        <taxon>Zygosaccharomyces</taxon>
    </lineage>
</organism>
<comment type="caution">
    <text evidence="2">The sequence shown here is derived from an EMBL/GenBank/DDBJ whole genome shotgun (WGS) entry which is preliminary data.</text>
</comment>
<feature type="binding site" evidence="1">
    <location>
        <begin position="18"/>
        <end position="25"/>
    </location>
    <ligand>
        <name>substrate</name>
    </ligand>
</feature>
<dbReference type="Pfam" id="PF00300">
    <property type="entry name" value="His_Phos_1"/>
    <property type="match status" value="2"/>
</dbReference>
<evidence type="ECO:0000313" key="2">
    <source>
        <dbReference type="EMBL" id="GAV51093.1"/>
    </source>
</evidence>
<dbReference type="Gene3D" id="3.40.50.1240">
    <property type="entry name" value="Phosphoglycerate mutase-like"/>
    <property type="match status" value="1"/>
</dbReference>
<dbReference type="InterPro" id="IPR029033">
    <property type="entry name" value="His_PPase_superfam"/>
</dbReference>
<dbReference type="PANTHER" id="PTHR46192">
    <property type="entry name" value="BROAD-RANGE ACID PHOSPHATASE DET1"/>
    <property type="match status" value="1"/>
</dbReference>
<evidence type="ECO:0008006" key="4">
    <source>
        <dbReference type="Google" id="ProtNLM"/>
    </source>
</evidence>
<dbReference type="InterPro" id="IPR013078">
    <property type="entry name" value="His_Pase_superF_clade-1"/>
</dbReference>
<dbReference type="eggNOG" id="ENOG502QQ8J">
    <property type="taxonomic scope" value="Eukaryota"/>
</dbReference>
<sequence length="303" mass="35387">MNYQGKASRKPRLIVLIRHGESASNRDKSINEYTPNHMIPLTETGWSQARHAGAQLLRLLNIDDPKIVDNLGDKYHITCNSLPLEGYARLNKSLDTNVVFYTSPYKRTRQTLKGILDVFDEYNGLNSGVNLPDSQCYKPEIPRKAGVWAVEHPKTCRQARHYICYRVKDDPRIREQDFGNFQESHSMKELMQKRSTYGHFFFRFKEGESAADVYDRVANFQETLFRHFDKADRKPRDVVVLVTHGIYSRVFLMKWFRWTYEEFESFVNIPNGSMVVMELDESIDRYVLRTTLPKWTQGTGGLD</sequence>
<dbReference type="PROSITE" id="PS00175">
    <property type="entry name" value="PG_MUTASE"/>
    <property type="match status" value="1"/>
</dbReference>
<dbReference type="EMBL" id="BDGX01000030">
    <property type="protein sequence ID" value="GAV51093.1"/>
    <property type="molecule type" value="Genomic_DNA"/>
</dbReference>
<dbReference type="Proteomes" id="UP000187013">
    <property type="component" value="Unassembled WGS sequence"/>
</dbReference>
<dbReference type="CDD" id="cd07067">
    <property type="entry name" value="HP_PGM_like"/>
    <property type="match status" value="1"/>
</dbReference>
<dbReference type="AlphaFoldDB" id="A0A1Q3A641"/>
<name>A0A1Q3A641_ZYGRO</name>
<dbReference type="InterPro" id="IPR052765">
    <property type="entry name" value="PGM-Related"/>
</dbReference>
<evidence type="ECO:0000313" key="3">
    <source>
        <dbReference type="Proteomes" id="UP000187013"/>
    </source>
</evidence>
<dbReference type="OrthoDB" id="10261749at2759"/>
<dbReference type="OMA" id="MRLFCMR"/>
<accession>A0A1Q3A641</accession>
<proteinExistence type="predicted"/>
<protein>
    <recommendedName>
        <fullName evidence="4">Broad-range acid phosphatase DET1</fullName>
    </recommendedName>
</protein>
<dbReference type="SUPFAM" id="SSF53254">
    <property type="entry name" value="Phosphoglycerate mutase-like"/>
    <property type="match status" value="1"/>
</dbReference>
<dbReference type="GO" id="GO:0003993">
    <property type="term" value="F:acid phosphatase activity"/>
    <property type="evidence" value="ECO:0007669"/>
    <property type="project" value="EnsemblFungi"/>
</dbReference>
<gene>
    <name evidence="2" type="ORF">ZYGR_0AD02760</name>
</gene>
<dbReference type="SMART" id="SM00855">
    <property type="entry name" value="PGAM"/>
    <property type="match status" value="1"/>
</dbReference>
<dbReference type="InterPro" id="IPR001345">
    <property type="entry name" value="PG/BPGM_mutase_AS"/>
</dbReference>
<evidence type="ECO:0000256" key="1">
    <source>
        <dbReference type="PIRSR" id="PIRSR613078-2"/>
    </source>
</evidence>
<dbReference type="GO" id="GO:0032366">
    <property type="term" value="P:intracellular sterol transport"/>
    <property type="evidence" value="ECO:0007669"/>
    <property type="project" value="EnsemblFungi"/>
</dbReference>
<reference evidence="2 3" key="1">
    <citation type="submission" date="2016-08" db="EMBL/GenBank/DDBJ databases">
        <title>Draft genome sequence of allopolyploid Zygosaccharomyces rouxii.</title>
        <authorList>
            <person name="Watanabe J."/>
            <person name="Uehara K."/>
            <person name="Mogi Y."/>
            <person name="Tsukioka Y."/>
        </authorList>
    </citation>
    <scope>NUCLEOTIDE SEQUENCE [LARGE SCALE GENOMIC DNA]</scope>
    <source>
        <strain evidence="2 3">NBRC 110957</strain>
    </source>
</reference>